<proteinExistence type="predicted"/>
<dbReference type="AlphaFoldDB" id="A0A7W2TTS5"/>
<dbReference type="InterPro" id="IPR012902">
    <property type="entry name" value="N_methyl_site"/>
</dbReference>
<protein>
    <submittedName>
        <fullName evidence="2">Prepilin-type N-terminal cleavage/methylation domain-containing protein</fullName>
    </submittedName>
</protein>
<dbReference type="RefSeq" id="WP_182168666.1">
    <property type="nucleotide sequence ID" value="NZ_JACFXU010000013.1"/>
</dbReference>
<keyword evidence="1" id="KW-0472">Membrane</keyword>
<keyword evidence="1" id="KW-0812">Transmembrane</keyword>
<sequence>MLIQNLAKPQRGLGIIELMVSILLASIVLAGVVALILNISVTSGTNIKSAQLQQALRGSMDYMSRDLARAGYVNWFEVWARYGDFDNCSNPASVTGSLRDLNDDGAINMLDYHQCIAPVLAQFGTVSLAQFDTAGDVSSGMKTPPECSTDCDCILYSYDHNIEWATHSGDFELFGFRWNEGRLQSRSGAPATADHSCVAGDWVDLTEPVIEITDLGFSLVYFDDVGTGKDATVFPITGGVAGGPSTTCTPGAGGLSDDKCLWRRKVDITLSGHLAADNEVQMDLNGEVKIRNDFFQTESP</sequence>
<comment type="caution">
    <text evidence="2">The sequence shown here is derived from an EMBL/GenBank/DDBJ whole genome shotgun (WGS) entry which is preliminary data.</text>
</comment>
<gene>
    <name evidence="2" type="ORF">H2508_01640</name>
</gene>
<dbReference type="EMBL" id="JACFXU010000013">
    <property type="protein sequence ID" value="MBA6411810.1"/>
    <property type="molecule type" value="Genomic_DNA"/>
</dbReference>
<keyword evidence="3" id="KW-1185">Reference proteome</keyword>
<keyword evidence="1" id="KW-1133">Transmembrane helix</keyword>
<feature type="transmembrane region" description="Helical" evidence="1">
    <location>
        <begin position="12"/>
        <end position="37"/>
    </location>
</feature>
<accession>A0A7W2TTS5</accession>
<evidence type="ECO:0000313" key="2">
    <source>
        <dbReference type="EMBL" id="MBA6411810.1"/>
    </source>
</evidence>
<organism evidence="2 3">
    <name type="scientific">Sediminihaliea albiluteola</name>
    <dbReference type="NCBI Taxonomy" id="2758564"/>
    <lineage>
        <taxon>Bacteria</taxon>
        <taxon>Pseudomonadati</taxon>
        <taxon>Pseudomonadota</taxon>
        <taxon>Gammaproteobacteria</taxon>
        <taxon>Cellvibrionales</taxon>
        <taxon>Halieaceae</taxon>
        <taxon>Sediminihaliea</taxon>
    </lineage>
</organism>
<dbReference type="InterPro" id="IPR018247">
    <property type="entry name" value="EF_Hand_1_Ca_BS"/>
</dbReference>
<reference evidence="2 3" key="1">
    <citation type="submission" date="2020-07" db="EMBL/GenBank/DDBJ databases">
        <title>Halieaceae bacterium, F7430, whole genome shotgun sequencing project.</title>
        <authorList>
            <person name="Jiang S."/>
            <person name="Liu Z.W."/>
            <person name="Du Z.J."/>
        </authorList>
    </citation>
    <scope>NUCLEOTIDE SEQUENCE [LARGE SCALE GENOMIC DNA]</scope>
    <source>
        <strain evidence="2 3">F7430</strain>
    </source>
</reference>
<dbReference type="Pfam" id="PF07963">
    <property type="entry name" value="N_methyl"/>
    <property type="match status" value="1"/>
</dbReference>
<name>A0A7W2TTS5_9GAMM</name>
<evidence type="ECO:0000313" key="3">
    <source>
        <dbReference type="Proteomes" id="UP000539350"/>
    </source>
</evidence>
<dbReference type="PROSITE" id="PS00018">
    <property type="entry name" value="EF_HAND_1"/>
    <property type="match status" value="1"/>
</dbReference>
<evidence type="ECO:0000256" key="1">
    <source>
        <dbReference type="SAM" id="Phobius"/>
    </source>
</evidence>
<dbReference type="Proteomes" id="UP000539350">
    <property type="component" value="Unassembled WGS sequence"/>
</dbReference>